<evidence type="ECO:0000256" key="2">
    <source>
        <dbReference type="ARBA" id="ARBA00023002"/>
    </source>
</evidence>
<dbReference type="PRINTS" id="PR00081">
    <property type="entry name" value="GDHRDH"/>
</dbReference>
<reference evidence="3 4" key="1">
    <citation type="submission" date="2019-06" db="EMBL/GenBank/DDBJ databases">
        <title>Genome of Methylobacterium sp. 17Sr1-39.</title>
        <authorList>
            <person name="Seo T."/>
        </authorList>
    </citation>
    <scope>NUCLEOTIDE SEQUENCE [LARGE SCALE GENOMIC DNA]</scope>
    <source>
        <strain evidence="3 4">17Sr1-39</strain>
    </source>
</reference>
<dbReference type="RefSeq" id="WP_139037116.1">
    <property type="nucleotide sequence ID" value="NZ_VDDA01000008.1"/>
</dbReference>
<dbReference type="Gene3D" id="3.40.50.720">
    <property type="entry name" value="NAD(P)-binding Rossmann-like Domain"/>
    <property type="match status" value="1"/>
</dbReference>
<accession>A0A5C4LEX5</accession>
<dbReference type="PANTHER" id="PTHR43639:SF1">
    <property type="entry name" value="SHORT-CHAIN DEHYDROGENASE_REDUCTASE FAMILY PROTEIN"/>
    <property type="match status" value="1"/>
</dbReference>
<dbReference type="InterPro" id="IPR002347">
    <property type="entry name" value="SDR_fam"/>
</dbReference>
<dbReference type="SUPFAM" id="SSF51735">
    <property type="entry name" value="NAD(P)-binding Rossmann-fold domains"/>
    <property type="match status" value="1"/>
</dbReference>
<organism evidence="3 4">
    <name type="scientific">Methylobacterium terricola</name>
    <dbReference type="NCBI Taxonomy" id="2583531"/>
    <lineage>
        <taxon>Bacteria</taxon>
        <taxon>Pseudomonadati</taxon>
        <taxon>Pseudomonadota</taxon>
        <taxon>Alphaproteobacteria</taxon>
        <taxon>Hyphomicrobiales</taxon>
        <taxon>Methylobacteriaceae</taxon>
        <taxon>Methylobacterium</taxon>
    </lineage>
</organism>
<dbReference type="Proteomes" id="UP000305267">
    <property type="component" value="Unassembled WGS sequence"/>
</dbReference>
<proteinExistence type="inferred from homology"/>
<dbReference type="CDD" id="cd05233">
    <property type="entry name" value="SDR_c"/>
    <property type="match status" value="1"/>
</dbReference>
<evidence type="ECO:0000256" key="1">
    <source>
        <dbReference type="ARBA" id="ARBA00006484"/>
    </source>
</evidence>
<dbReference type="FunFam" id="3.40.50.720:FF:000084">
    <property type="entry name" value="Short-chain dehydrogenase reductase"/>
    <property type="match status" value="1"/>
</dbReference>
<dbReference type="EMBL" id="VDDA01000008">
    <property type="protein sequence ID" value="TNC11596.1"/>
    <property type="molecule type" value="Genomic_DNA"/>
</dbReference>
<dbReference type="Pfam" id="PF13561">
    <property type="entry name" value="adh_short_C2"/>
    <property type="match status" value="1"/>
</dbReference>
<dbReference type="OrthoDB" id="9804774at2"/>
<keyword evidence="4" id="KW-1185">Reference proteome</keyword>
<evidence type="ECO:0000313" key="3">
    <source>
        <dbReference type="EMBL" id="TNC11596.1"/>
    </source>
</evidence>
<gene>
    <name evidence="3" type="ORF">FF100_18255</name>
</gene>
<dbReference type="GO" id="GO:0016491">
    <property type="term" value="F:oxidoreductase activity"/>
    <property type="evidence" value="ECO:0007669"/>
    <property type="project" value="UniProtKB-KW"/>
</dbReference>
<comment type="similarity">
    <text evidence="1">Belongs to the short-chain dehydrogenases/reductases (SDR) family.</text>
</comment>
<protein>
    <submittedName>
        <fullName evidence="3">SDR family oxidoreductase</fullName>
    </submittedName>
</protein>
<dbReference type="InterPro" id="IPR036291">
    <property type="entry name" value="NAD(P)-bd_dom_sf"/>
</dbReference>
<name>A0A5C4LEX5_9HYPH</name>
<dbReference type="AlphaFoldDB" id="A0A5C4LEX5"/>
<evidence type="ECO:0000313" key="4">
    <source>
        <dbReference type="Proteomes" id="UP000305267"/>
    </source>
</evidence>
<keyword evidence="2" id="KW-0560">Oxidoreductase</keyword>
<sequence length="251" mass="25821">MDIRLDGRVVLVTGAAQGIGRALAQAFRDAGARVHLTDLDADGVAAVGRDLGLPAKAGDLSDREVAHGLVRDVLGQEGRLDILALAAGGVRGQVGGPIEAVTEAAWRALFQANVDAAFWVAQAAAPHLRQAGWGRIVAIASGAGLRPSLTGIQAYAAAKHALVGVVRQLSWEFGPHGTTVNGVAPGLILTNPATHAQWEAYGEAGQARILDSLHTRRLGAPEDIAAAALFLASEQAGWITGQILAVDGGRL</sequence>
<comment type="caution">
    <text evidence="3">The sequence shown here is derived from an EMBL/GenBank/DDBJ whole genome shotgun (WGS) entry which is preliminary data.</text>
</comment>
<dbReference type="PANTHER" id="PTHR43639">
    <property type="entry name" value="OXIDOREDUCTASE, SHORT-CHAIN DEHYDROGENASE/REDUCTASE FAMILY (AFU_ORTHOLOGUE AFUA_5G02870)"/>
    <property type="match status" value="1"/>
</dbReference>